<dbReference type="InterPro" id="IPR050584">
    <property type="entry name" value="Cholesterol_7-desaturase"/>
</dbReference>
<dbReference type="SUPFAM" id="SSF50022">
    <property type="entry name" value="ISP domain"/>
    <property type="match status" value="1"/>
</dbReference>
<keyword evidence="5" id="KW-0411">Iron-sulfur</keyword>
<dbReference type="RefSeq" id="WP_136574902.1">
    <property type="nucleotide sequence ID" value="NZ_STFG01000034.1"/>
</dbReference>
<organism evidence="7 8">
    <name type="scientific">Lampropedia puyangensis</name>
    <dbReference type="NCBI Taxonomy" id="1330072"/>
    <lineage>
        <taxon>Bacteria</taxon>
        <taxon>Pseudomonadati</taxon>
        <taxon>Pseudomonadota</taxon>
        <taxon>Betaproteobacteria</taxon>
        <taxon>Burkholderiales</taxon>
        <taxon>Comamonadaceae</taxon>
        <taxon>Lampropedia</taxon>
    </lineage>
</organism>
<dbReference type="GO" id="GO:0046872">
    <property type="term" value="F:metal ion binding"/>
    <property type="evidence" value="ECO:0007669"/>
    <property type="project" value="UniProtKB-KW"/>
</dbReference>
<dbReference type="CDD" id="cd03469">
    <property type="entry name" value="Rieske_RO_Alpha_N"/>
    <property type="match status" value="1"/>
</dbReference>
<dbReference type="Gene3D" id="2.102.10.10">
    <property type="entry name" value="Rieske [2Fe-2S] iron-sulphur domain"/>
    <property type="match status" value="1"/>
</dbReference>
<evidence type="ECO:0000256" key="3">
    <source>
        <dbReference type="ARBA" id="ARBA00023002"/>
    </source>
</evidence>
<evidence type="ECO:0000256" key="2">
    <source>
        <dbReference type="ARBA" id="ARBA00022723"/>
    </source>
</evidence>
<keyword evidence="1" id="KW-0001">2Fe-2S</keyword>
<dbReference type="PROSITE" id="PS51296">
    <property type="entry name" value="RIESKE"/>
    <property type="match status" value="1"/>
</dbReference>
<accession>A0A4S8ES26</accession>
<dbReference type="GO" id="GO:0051537">
    <property type="term" value="F:2 iron, 2 sulfur cluster binding"/>
    <property type="evidence" value="ECO:0007669"/>
    <property type="project" value="UniProtKB-KW"/>
</dbReference>
<keyword evidence="7" id="KW-0223">Dioxygenase</keyword>
<evidence type="ECO:0000313" key="8">
    <source>
        <dbReference type="Proteomes" id="UP000308917"/>
    </source>
</evidence>
<dbReference type="InterPro" id="IPR017941">
    <property type="entry name" value="Rieske_2Fe-2S"/>
</dbReference>
<dbReference type="GO" id="GO:0051213">
    <property type="term" value="F:dioxygenase activity"/>
    <property type="evidence" value="ECO:0007669"/>
    <property type="project" value="UniProtKB-KW"/>
</dbReference>
<dbReference type="OrthoDB" id="9769355at2"/>
<dbReference type="InterPro" id="IPR044043">
    <property type="entry name" value="VanA_C_cat"/>
</dbReference>
<sequence>MTTTQPLLPFDPVDQLLEIGLKDLWYPICPSSFVKEEAVSLRRLGRKLVLWRDATTGKVHALEDHCPHRGAPLSLGVVLGDTIACPYHGVEVCADGHVRKVPGSPGCKLEGSRATRTYPVQERAGAIWVYNASAPDCDNPPPLVLPEELANEEEYGNFLCYVEWKGDWRYVNDNVMDPMHGTFLHKQSHTMFEGDTQAKFAIRDTDAGFVFEKEGQRNVNFDWTEWGDTGTHWMRLEIPYPKTGGPGGNFAIIYGVSPISATLSAVFFWRVRKLPAGWQRDTWRFLYRNRLEARHWAVLEQDRILVEHMEGDANQRESLYQHDMGLVRLRRHLRSLAKQQLRDQETARQPAAAGKATA</sequence>
<dbReference type="InterPro" id="IPR036922">
    <property type="entry name" value="Rieske_2Fe-2S_sf"/>
</dbReference>
<evidence type="ECO:0000256" key="1">
    <source>
        <dbReference type="ARBA" id="ARBA00022714"/>
    </source>
</evidence>
<name>A0A4S8ES26_9BURK</name>
<evidence type="ECO:0000313" key="7">
    <source>
        <dbReference type="EMBL" id="THT96153.1"/>
    </source>
</evidence>
<dbReference type="PANTHER" id="PTHR21266">
    <property type="entry name" value="IRON-SULFUR DOMAIN CONTAINING PROTEIN"/>
    <property type="match status" value="1"/>
</dbReference>
<comment type="caution">
    <text evidence="7">The sequence shown here is derived from an EMBL/GenBank/DDBJ whole genome shotgun (WGS) entry which is preliminary data.</text>
</comment>
<keyword evidence="2" id="KW-0479">Metal-binding</keyword>
<evidence type="ECO:0000256" key="4">
    <source>
        <dbReference type="ARBA" id="ARBA00023004"/>
    </source>
</evidence>
<dbReference type="AlphaFoldDB" id="A0A4S8ES26"/>
<gene>
    <name evidence="7" type="ORF">E9531_16655</name>
</gene>
<dbReference type="Gene3D" id="3.90.380.10">
    <property type="entry name" value="Naphthalene 1,2-dioxygenase Alpha Subunit, Chain A, domain 1"/>
    <property type="match status" value="1"/>
</dbReference>
<proteinExistence type="predicted"/>
<dbReference type="Pfam" id="PF00355">
    <property type="entry name" value="Rieske"/>
    <property type="match status" value="1"/>
</dbReference>
<dbReference type="PANTHER" id="PTHR21266:SF60">
    <property type="entry name" value="3-KETOSTEROID-9-ALPHA-MONOOXYGENASE, OXYGENASE COMPONENT"/>
    <property type="match status" value="1"/>
</dbReference>
<protein>
    <submittedName>
        <fullName evidence="7">Aromatic ring-hydroxylating dioxygenase subunit alpha</fullName>
    </submittedName>
</protein>
<keyword evidence="3" id="KW-0560">Oxidoreductase</keyword>
<keyword evidence="8" id="KW-1185">Reference proteome</keyword>
<evidence type="ECO:0000256" key="5">
    <source>
        <dbReference type="ARBA" id="ARBA00023014"/>
    </source>
</evidence>
<dbReference type="Proteomes" id="UP000308917">
    <property type="component" value="Unassembled WGS sequence"/>
</dbReference>
<dbReference type="EMBL" id="STFG01000034">
    <property type="protein sequence ID" value="THT96153.1"/>
    <property type="molecule type" value="Genomic_DNA"/>
</dbReference>
<feature type="domain" description="Rieske" evidence="6">
    <location>
        <begin position="25"/>
        <end position="129"/>
    </location>
</feature>
<dbReference type="SUPFAM" id="SSF55961">
    <property type="entry name" value="Bet v1-like"/>
    <property type="match status" value="1"/>
</dbReference>
<dbReference type="Pfam" id="PF19112">
    <property type="entry name" value="VanA_C"/>
    <property type="match status" value="1"/>
</dbReference>
<reference evidence="7 8" key="1">
    <citation type="journal article" date="2015" name="Antonie Van Leeuwenhoek">
        <title>Lampropedia puyangensis sp. nov., isolated from symptomatic bark of Populus ? euramericana canker and emended description of Lampropedia hyalina (Ehrenberg 1832) Lee et al. 2004.</title>
        <authorList>
            <person name="Li Y."/>
            <person name="Wang T."/>
            <person name="Piao C.G."/>
            <person name="Wang L.F."/>
            <person name="Tian G.Z."/>
            <person name="Zhu T.H."/>
            <person name="Guo M.W."/>
        </authorList>
    </citation>
    <scope>NUCLEOTIDE SEQUENCE [LARGE SCALE GENOMIC DNA]</scope>
    <source>
        <strain evidence="7 8">2-bin</strain>
    </source>
</reference>
<keyword evidence="4" id="KW-0408">Iron</keyword>
<evidence type="ECO:0000259" key="6">
    <source>
        <dbReference type="PROSITE" id="PS51296"/>
    </source>
</evidence>